<dbReference type="Proteomes" id="UP001589818">
    <property type="component" value="Unassembled WGS sequence"/>
</dbReference>
<name>A0ABV6JEN9_9BACL</name>
<sequence length="220" mass="24311">MRRMSGNTVVLGLFAIVLVIGAAIGFYVYNQADYWHESKADIGPLEKRLHIVIEEAKKGNQFDIVHYEDVEGGMMVFTKKNDEADAVNLSVNYIRVNDEDKLEWAWGGEYGISSNTDDADLLFQYVGKNEQDADQPSPFPILYGDLFNPAIASIVISDPNGLRQSARIINVGKNKRIWAAYLPDSASGPLFTIEGMNRDGKTIAIGELKDGTMGMSKAMP</sequence>
<comment type="caution">
    <text evidence="1">The sequence shown here is derived from an EMBL/GenBank/DDBJ whole genome shotgun (WGS) entry which is preliminary data.</text>
</comment>
<accession>A0ABV6JEN9</accession>
<evidence type="ECO:0000313" key="1">
    <source>
        <dbReference type="EMBL" id="MFC0393340.1"/>
    </source>
</evidence>
<gene>
    <name evidence="1" type="ORF">ACFFJ8_18420</name>
</gene>
<reference evidence="1 2" key="1">
    <citation type="submission" date="2024-09" db="EMBL/GenBank/DDBJ databases">
        <authorList>
            <person name="Sun Q."/>
            <person name="Mori K."/>
        </authorList>
    </citation>
    <scope>NUCLEOTIDE SEQUENCE [LARGE SCALE GENOMIC DNA]</scope>
    <source>
        <strain evidence="1 2">CCM 4839</strain>
    </source>
</reference>
<keyword evidence="2" id="KW-1185">Reference proteome</keyword>
<proteinExistence type="predicted"/>
<organism evidence="1 2">
    <name type="scientific">Paenibacillus mendelii</name>
    <dbReference type="NCBI Taxonomy" id="206163"/>
    <lineage>
        <taxon>Bacteria</taxon>
        <taxon>Bacillati</taxon>
        <taxon>Bacillota</taxon>
        <taxon>Bacilli</taxon>
        <taxon>Bacillales</taxon>
        <taxon>Paenibacillaceae</taxon>
        <taxon>Paenibacillus</taxon>
    </lineage>
</organism>
<dbReference type="EMBL" id="JBHLVF010000033">
    <property type="protein sequence ID" value="MFC0393340.1"/>
    <property type="molecule type" value="Genomic_DNA"/>
</dbReference>
<evidence type="ECO:0000313" key="2">
    <source>
        <dbReference type="Proteomes" id="UP001589818"/>
    </source>
</evidence>
<dbReference type="RefSeq" id="WP_204821590.1">
    <property type="nucleotide sequence ID" value="NZ_JANHOF010000014.1"/>
</dbReference>
<protein>
    <submittedName>
        <fullName evidence="1">Uncharacterized protein</fullName>
    </submittedName>
</protein>